<feature type="chain" id="PRO_5003067705" description="Lysozyme inhibitor LprI-like N-terminal domain-containing protein" evidence="2">
    <location>
        <begin position="19"/>
        <end position="110"/>
    </location>
</feature>
<accession>D4XRP6</accession>
<dbReference type="HOGENOM" id="CLU_128596_4_1_6"/>
<name>D4XRP6_ACIHA</name>
<dbReference type="Proteomes" id="UP000003085">
    <property type="component" value="Unassembled WGS sequence"/>
</dbReference>
<reference evidence="5" key="1">
    <citation type="submission" date="2010-03" db="EMBL/GenBank/DDBJ databases">
        <title>Complete sequence of Mobiluncus curtisii ATCC 43063.</title>
        <authorList>
            <person name="Muzny D."/>
            <person name="Qin X."/>
            <person name="Deng J."/>
            <person name="Jiang H."/>
            <person name="Liu Y."/>
            <person name="Qu J."/>
            <person name="Song X.-Z."/>
            <person name="Zhang L."/>
            <person name="Thornton R."/>
            <person name="Coyle M."/>
            <person name="Francisco L."/>
            <person name="Jackson L."/>
            <person name="Javaid M."/>
            <person name="Korchina V."/>
            <person name="Kovar C."/>
            <person name="Mata R."/>
            <person name="Mathew T."/>
            <person name="Ngo R."/>
            <person name="Nguyen L."/>
            <person name="Nguyen N."/>
            <person name="Okwuonu G."/>
            <person name="Ongeri F."/>
            <person name="Pham C."/>
            <person name="Simmons D."/>
            <person name="Wilczek-Boney K."/>
            <person name="Hale W."/>
            <person name="Jakkamsetti A."/>
            <person name="Pham P."/>
            <person name="Ruth R."/>
            <person name="San Lucas F."/>
            <person name="Warren J."/>
            <person name="Zhang J."/>
            <person name="Zhao Z."/>
            <person name="Zhou C."/>
            <person name="Zhu D."/>
            <person name="Lee S."/>
            <person name="Bess C."/>
            <person name="Blankenburg K."/>
            <person name="Forbes L."/>
            <person name="Fu Q."/>
            <person name="Gubbala S."/>
            <person name="Hirani K."/>
            <person name="Jayaseelan J.C."/>
            <person name="Lara F."/>
            <person name="Munidasa M."/>
            <person name="Palculict T."/>
            <person name="Patil S."/>
            <person name="Pu L.-L."/>
            <person name="Saada N."/>
            <person name="Tang L."/>
            <person name="Weissenberger G."/>
            <person name="Zhu Y."/>
            <person name="Hemphill L."/>
            <person name="Shang Y."/>
            <person name="Youmans B."/>
            <person name="Ayvaz T."/>
            <person name="Ross M."/>
            <person name="Santibanez J."/>
            <person name="Aqrawi P."/>
            <person name="Gross S."/>
            <person name="Joshi V."/>
            <person name="Fowler G."/>
            <person name="Nazareth L."/>
            <person name="Reid J."/>
            <person name="Worley K."/>
            <person name="Petrosino J."/>
            <person name="Highlander S."/>
            <person name="Gibbs R."/>
            <person name="Gibbs R."/>
        </authorList>
    </citation>
    <scope>NUCLEOTIDE SEQUENCE [LARGE SCALE GENOMIC DNA]</scope>
    <source>
        <strain evidence="5">ATCC 19194</strain>
    </source>
</reference>
<gene>
    <name evidence="4" type="ORF">HMP0015_2388</name>
</gene>
<sequence length="110" mass="12340">MKRLLFIPILALCGLAIAGNADSDLQKLDKEIKNLKTELNTVYKEASSQTEAKQELAASQESWLKFKELQCGDFVVADAQGSSATISYDLTCQSILYKQRIDFLKEMFNL</sequence>
<protein>
    <recommendedName>
        <fullName evidence="3">Lysozyme inhibitor LprI-like N-terminal domain-containing protein</fullName>
    </recommendedName>
</protein>
<dbReference type="Gene3D" id="1.20.1270.180">
    <property type="match status" value="1"/>
</dbReference>
<feature type="domain" description="Lysozyme inhibitor LprI-like N-terminal" evidence="3">
    <location>
        <begin position="26"/>
        <end position="104"/>
    </location>
</feature>
<dbReference type="RefSeq" id="WP_004639680.1">
    <property type="nucleotide sequence ID" value="NZ_GG770435.1"/>
</dbReference>
<dbReference type="Pfam" id="PF07007">
    <property type="entry name" value="LprI"/>
    <property type="match status" value="1"/>
</dbReference>
<evidence type="ECO:0000256" key="1">
    <source>
        <dbReference type="SAM" id="Coils"/>
    </source>
</evidence>
<feature type="coiled-coil region" evidence="1">
    <location>
        <begin position="18"/>
        <end position="45"/>
    </location>
</feature>
<organism evidence="4 5">
    <name type="scientific">Acinetobacter haemolyticus ATCC 19194</name>
    <dbReference type="NCBI Taxonomy" id="707232"/>
    <lineage>
        <taxon>Bacteria</taxon>
        <taxon>Pseudomonadati</taxon>
        <taxon>Pseudomonadota</taxon>
        <taxon>Gammaproteobacteria</taxon>
        <taxon>Moraxellales</taxon>
        <taxon>Moraxellaceae</taxon>
        <taxon>Acinetobacter</taxon>
    </lineage>
</organism>
<evidence type="ECO:0000313" key="5">
    <source>
        <dbReference type="Proteomes" id="UP000003085"/>
    </source>
</evidence>
<feature type="signal peptide" evidence="2">
    <location>
        <begin position="1"/>
        <end position="18"/>
    </location>
</feature>
<dbReference type="EMBL" id="ADMT01000188">
    <property type="protein sequence ID" value="EFF82106.1"/>
    <property type="molecule type" value="Genomic_DNA"/>
</dbReference>
<evidence type="ECO:0000256" key="2">
    <source>
        <dbReference type="SAM" id="SignalP"/>
    </source>
</evidence>
<comment type="caution">
    <text evidence="4">The sequence shown here is derived from an EMBL/GenBank/DDBJ whole genome shotgun (WGS) entry which is preliminary data.</text>
</comment>
<evidence type="ECO:0000313" key="4">
    <source>
        <dbReference type="EMBL" id="EFF82106.1"/>
    </source>
</evidence>
<proteinExistence type="predicted"/>
<dbReference type="AlphaFoldDB" id="D4XRP6"/>
<keyword evidence="1" id="KW-0175">Coiled coil</keyword>
<evidence type="ECO:0000259" key="3">
    <source>
        <dbReference type="Pfam" id="PF07007"/>
    </source>
</evidence>
<dbReference type="InterPro" id="IPR009739">
    <property type="entry name" value="LprI-like_N"/>
</dbReference>
<keyword evidence="2" id="KW-0732">Signal</keyword>